<sequence>MYLEQIVSRMDWALTQTLGAYQAAARLPRTGLGGAPRRAFDAQWAGAYLLACQVEPQVENLRSATWQLQQALAVAKTELGG</sequence>
<protein>
    <submittedName>
        <fullName evidence="1">Uncharacterized protein</fullName>
    </submittedName>
</protein>
<dbReference type="STRING" id="52770.BSZ40_10750"/>
<organism evidence="1 2">
    <name type="scientific">Buchananella hordeovulneris</name>
    <dbReference type="NCBI Taxonomy" id="52770"/>
    <lineage>
        <taxon>Bacteria</taxon>
        <taxon>Bacillati</taxon>
        <taxon>Actinomycetota</taxon>
        <taxon>Actinomycetes</taxon>
        <taxon>Actinomycetales</taxon>
        <taxon>Actinomycetaceae</taxon>
        <taxon>Buchananella</taxon>
    </lineage>
</organism>
<dbReference type="EMBL" id="MQVS01000016">
    <property type="protein sequence ID" value="OKL50761.1"/>
    <property type="molecule type" value="Genomic_DNA"/>
</dbReference>
<comment type="caution">
    <text evidence="1">The sequence shown here is derived from an EMBL/GenBank/DDBJ whole genome shotgun (WGS) entry which is preliminary data.</text>
</comment>
<proteinExistence type="predicted"/>
<dbReference type="AlphaFoldDB" id="A0A1Q5PT37"/>
<reference evidence="2" key="1">
    <citation type="submission" date="2016-12" db="EMBL/GenBank/DDBJ databases">
        <authorList>
            <person name="Meng X."/>
        </authorList>
    </citation>
    <scope>NUCLEOTIDE SEQUENCE [LARGE SCALE GENOMIC DNA]</scope>
    <source>
        <strain evidence="2">DSM 20732</strain>
    </source>
</reference>
<evidence type="ECO:0000313" key="2">
    <source>
        <dbReference type="Proteomes" id="UP000185612"/>
    </source>
</evidence>
<keyword evidence="2" id="KW-1185">Reference proteome</keyword>
<gene>
    <name evidence="1" type="ORF">BSZ40_10750</name>
</gene>
<evidence type="ECO:0000313" key="1">
    <source>
        <dbReference type="EMBL" id="OKL50761.1"/>
    </source>
</evidence>
<name>A0A1Q5PT37_9ACTO</name>
<dbReference type="RefSeq" id="WP_073826285.1">
    <property type="nucleotide sequence ID" value="NZ_MQVS01000016.1"/>
</dbReference>
<accession>A0A1Q5PT37</accession>
<dbReference type="Proteomes" id="UP000185612">
    <property type="component" value="Unassembled WGS sequence"/>
</dbReference>